<dbReference type="EMBL" id="MU005613">
    <property type="protein sequence ID" value="KAF2678238.1"/>
    <property type="molecule type" value="Genomic_DNA"/>
</dbReference>
<protein>
    <submittedName>
        <fullName evidence="3">Uncharacterized protein</fullName>
    </submittedName>
</protein>
<feature type="transmembrane region" description="Helical" evidence="2">
    <location>
        <begin position="6"/>
        <end position="27"/>
    </location>
</feature>
<sequence>MPSWSNEAIIALVTLVMTFVSSSILLWRWAKEDRRIQPTARGMLIYRKIPEECPKLHGRRRDRHESVRPATHARSSRFHHTNTGDNWRLPTLKRPAAPAPFGQNALQYAI</sequence>
<dbReference type="Proteomes" id="UP000799291">
    <property type="component" value="Unassembled WGS sequence"/>
</dbReference>
<accession>A0A6G1IJH3</accession>
<evidence type="ECO:0000313" key="3">
    <source>
        <dbReference type="EMBL" id="KAF2678238.1"/>
    </source>
</evidence>
<dbReference type="AlphaFoldDB" id="A0A6G1IJH3"/>
<dbReference type="OrthoDB" id="3799441at2759"/>
<evidence type="ECO:0000313" key="4">
    <source>
        <dbReference type="Proteomes" id="UP000799291"/>
    </source>
</evidence>
<reference evidence="3" key="1">
    <citation type="journal article" date="2020" name="Stud. Mycol.">
        <title>101 Dothideomycetes genomes: a test case for predicting lifestyles and emergence of pathogens.</title>
        <authorList>
            <person name="Haridas S."/>
            <person name="Albert R."/>
            <person name="Binder M."/>
            <person name="Bloem J."/>
            <person name="Labutti K."/>
            <person name="Salamov A."/>
            <person name="Andreopoulos B."/>
            <person name="Baker S."/>
            <person name="Barry K."/>
            <person name="Bills G."/>
            <person name="Bluhm B."/>
            <person name="Cannon C."/>
            <person name="Castanera R."/>
            <person name="Culley D."/>
            <person name="Daum C."/>
            <person name="Ezra D."/>
            <person name="Gonzalez J."/>
            <person name="Henrissat B."/>
            <person name="Kuo A."/>
            <person name="Liang C."/>
            <person name="Lipzen A."/>
            <person name="Lutzoni F."/>
            <person name="Magnuson J."/>
            <person name="Mondo S."/>
            <person name="Nolan M."/>
            <person name="Ohm R."/>
            <person name="Pangilinan J."/>
            <person name="Park H.-J."/>
            <person name="Ramirez L."/>
            <person name="Alfaro M."/>
            <person name="Sun H."/>
            <person name="Tritt A."/>
            <person name="Yoshinaga Y."/>
            <person name="Zwiers L.-H."/>
            <person name="Turgeon B."/>
            <person name="Goodwin S."/>
            <person name="Spatafora J."/>
            <person name="Crous P."/>
            <person name="Grigoriev I."/>
        </authorList>
    </citation>
    <scope>NUCLEOTIDE SEQUENCE</scope>
    <source>
        <strain evidence="3">CBS 122367</strain>
    </source>
</reference>
<keyword evidence="2" id="KW-0812">Transmembrane</keyword>
<gene>
    <name evidence="3" type="ORF">K458DRAFT_408994</name>
</gene>
<feature type="region of interest" description="Disordered" evidence="1">
    <location>
        <begin position="56"/>
        <end position="103"/>
    </location>
</feature>
<proteinExistence type="predicted"/>
<name>A0A6G1IJH3_9PLEO</name>
<evidence type="ECO:0000256" key="2">
    <source>
        <dbReference type="SAM" id="Phobius"/>
    </source>
</evidence>
<keyword evidence="2" id="KW-1133">Transmembrane helix</keyword>
<keyword evidence="4" id="KW-1185">Reference proteome</keyword>
<evidence type="ECO:0000256" key="1">
    <source>
        <dbReference type="SAM" id="MobiDB-lite"/>
    </source>
</evidence>
<keyword evidence="2" id="KW-0472">Membrane</keyword>
<organism evidence="3 4">
    <name type="scientific">Lentithecium fluviatile CBS 122367</name>
    <dbReference type="NCBI Taxonomy" id="1168545"/>
    <lineage>
        <taxon>Eukaryota</taxon>
        <taxon>Fungi</taxon>
        <taxon>Dikarya</taxon>
        <taxon>Ascomycota</taxon>
        <taxon>Pezizomycotina</taxon>
        <taxon>Dothideomycetes</taxon>
        <taxon>Pleosporomycetidae</taxon>
        <taxon>Pleosporales</taxon>
        <taxon>Massarineae</taxon>
        <taxon>Lentitheciaceae</taxon>
        <taxon>Lentithecium</taxon>
    </lineage>
</organism>